<dbReference type="GO" id="GO:0008381">
    <property type="term" value="F:mechanosensitive monoatomic ion channel activity"/>
    <property type="evidence" value="ECO:0007669"/>
    <property type="project" value="InterPro"/>
</dbReference>
<dbReference type="InterPro" id="IPR006685">
    <property type="entry name" value="MscS_channel_2nd"/>
</dbReference>
<keyword evidence="4" id="KW-0997">Cell inner membrane</keyword>
<evidence type="ECO:0000256" key="4">
    <source>
        <dbReference type="ARBA" id="ARBA00022519"/>
    </source>
</evidence>
<dbReference type="Proteomes" id="UP000282060">
    <property type="component" value="Unassembled WGS sequence"/>
</dbReference>
<feature type="transmembrane region" description="Helical" evidence="11">
    <location>
        <begin position="108"/>
        <end position="128"/>
    </location>
</feature>
<dbReference type="Gene3D" id="2.30.30.60">
    <property type="match status" value="1"/>
</dbReference>
<comment type="caution">
    <text evidence="14">The sequence shown here is derived from an EMBL/GenBank/DDBJ whole genome shotgun (WGS) entry which is preliminary data.</text>
</comment>
<evidence type="ECO:0000256" key="9">
    <source>
        <dbReference type="ARBA" id="ARBA00093630"/>
    </source>
</evidence>
<evidence type="ECO:0000256" key="2">
    <source>
        <dbReference type="ARBA" id="ARBA00008017"/>
    </source>
</evidence>
<evidence type="ECO:0000313" key="15">
    <source>
        <dbReference type="Proteomes" id="UP000282060"/>
    </source>
</evidence>
<proteinExistence type="inferred from homology"/>
<evidence type="ECO:0000256" key="5">
    <source>
        <dbReference type="ARBA" id="ARBA00022692"/>
    </source>
</evidence>
<protein>
    <recommendedName>
        <fullName evidence="9">Mechanosensing system component YbdG</fullName>
    </recommendedName>
    <alternativeName>
        <fullName evidence="10">Mechanosensitive channel homolog YbdG</fullName>
    </alternativeName>
</protein>
<keyword evidence="5 11" id="KW-0812">Transmembrane</keyword>
<feature type="domain" description="Mechanosensitive ion channel MscS C-terminal" evidence="13">
    <location>
        <begin position="328"/>
        <end position="402"/>
    </location>
</feature>
<dbReference type="GO" id="GO:0071470">
    <property type="term" value="P:cellular response to osmotic stress"/>
    <property type="evidence" value="ECO:0007669"/>
    <property type="project" value="InterPro"/>
</dbReference>
<evidence type="ECO:0000256" key="7">
    <source>
        <dbReference type="ARBA" id="ARBA00023016"/>
    </source>
</evidence>
<dbReference type="PANTHER" id="PTHR30414">
    <property type="entry name" value="MINICONDUCTANCE MECHANOSENSITIVE CHANNEL YBDG"/>
    <property type="match status" value="1"/>
</dbReference>
<dbReference type="FunFam" id="2.30.30.60:FF:000002">
    <property type="entry name" value="Mechanosensitive ion channel family protein"/>
    <property type="match status" value="1"/>
</dbReference>
<dbReference type="InterPro" id="IPR030192">
    <property type="entry name" value="YbdG"/>
</dbReference>
<dbReference type="Pfam" id="PF00924">
    <property type="entry name" value="MS_channel_2nd"/>
    <property type="match status" value="1"/>
</dbReference>
<dbReference type="GO" id="GO:0005886">
    <property type="term" value="C:plasma membrane"/>
    <property type="evidence" value="ECO:0007669"/>
    <property type="project" value="UniProtKB-SubCell"/>
</dbReference>
<feature type="transmembrane region" description="Helical" evidence="11">
    <location>
        <begin position="26"/>
        <end position="46"/>
    </location>
</feature>
<dbReference type="AlphaFoldDB" id="A0A431VUP1"/>
<keyword evidence="6 11" id="KW-1133">Transmembrane helix</keyword>
<evidence type="ECO:0000259" key="13">
    <source>
        <dbReference type="Pfam" id="PF21082"/>
    </source>
</evidence>
<organism evidence="14 15">
    <name type="scientific">Shewanella atlantica</name>
    <dbReference type="NCBI Taxonomy" id="271099"/>
    <lineage>
        <taxon>Bacteria</taxon>
        <taxon>Pseudomonadati</taxon>
        <taxon>Pseudomonadota</taxon>
        <taxon>Gammaproteobacteria</taxon>
        <taxon>Alteromonadales</taxon>
        <taxon>Shewanellaceae</taxon>
        <taxon>Shewanella</taxon>
    </lineage>
</organism>
<dbReference type="EMBL" id="RXNV01000018">
    <property type="protein sequence ID" value="RTR26977.1"/>
    <property type="molecule type" value="Genomic_DNA"/>
</dbReference>
<dbReference type="InterPro" id="IPR049278">
    <property type="entry name" value="MS_channel_C"/>
</dbReference>
<reference evidence="14 15" key="1">
    <citation type="submission" date="2018-12" db="EMBL/GenBank/DDBJ databases">
        <authorList>
            <person name="Yu L."/>
        </authorList>
    </citation>
    <scope>NUCLEOTIDE SEQUENCE [LARGE SCALE GENOMIC DNA]</scope>
    <source>
        <strain evidence="14 15">HAW-EB5</strain>
    </source>
</reference>
<keyword evidence="3" id="KW-1003">Cell membrane</keyword>
<dbReference type="PANTHER" id="PTHR30414:SF0">
    <property type="entry name" value="MINICONDUCTANCE MECHANOSENSITIVE CHANNEL YBDG"/>
    <property type="match status" value="1"/>
</dbReference>
<comment type="similarity">
    <text evidence="2">Belongs to the MscS (TC 1.A.23) family.</text>
</comment>
<evidence type="ECO:0000259" key="12">
    <source>
        <dbReference type="Pfam" id="PF00924"/>
    </source>
</evidence>
<evidence type="ECO:0000313" key="14">
    <source>
        <dbReference type="EMBL" id="RTR26977.1"/>
    </source>
</evidence>
<name>A0A431VUP1_9GAMM</name>
<dbReference type="InterPro" id="IPR023408">
    <property type="entry name" value="MscS_beta-dom_sf"/>
</dbReference>
<evidence type="ECO:0000256" key="6">
    <source>
        <dbReference type="ARBA" id="ARBA00022989"/>
    </source>
</evidence>
<sequence length="420" mass="47126">MDQELRLQISQWLSDWGVNSTPSDGVSTSVLVFASLVLAMIAYLIVRRGVVRTMNIVIQRSKVNWDDIFMGHNVLEKFSYIVPALVLDLLLPIALTEHHLMSSLIDRLLSVSIVIILIRAVYSALDAFNEIADVNLVSRRLPIKSFVQLFKLFLFFVAVIISISVIADQSPVYFLSGLGVATGLVMLVFRDTILGFVAGIQLAANRMVSTGDWIQMDKYGADGAVEEVSLTTVKVRNWDKTITMIPAYALVSDAFKNWRGMSESGGRRIKRSVSIDIHSIGFLSEEDRVRLSKINYLKDYFAAKNEELADFNSLVDDADMPVNSRHLTNIGTFRAYLKEFVSNHDKIHKDMTLLVRQLAPTAEGVPIEIYIFTNDTRWAFYEGIQGDIFDHVFAILPEFGLRAFQGPTGSDIRSLKADKC</sequence>
<keyword evidence="15" id="KW-1185">Reference proteome</keyword>
<evidence type="ECO:0000256" key="8">
    <source>
        <dbReference type="ARBA" id="ARBA00023136"/>
    </source>
</evidence>
<dbReference type="OrthoDB" id="9775207at2"/>
<evidence type="ECO:0000256" key="3">
    <source>
        <dbReference type="ARBA" id="ARBA00022475"/>
    </source>
</evidence>
<dbReference type="Pfam" id="PF21082">
    <property type="entry name" value="MS_channel_3rd"/>
    <property type="match status" value="1"/>
</dbReference>
<dbReference type="InterPro" id="IPR010920">
    <property type="entry name" value="LSM_dom_sf"/>
</dbReference>
<gene>
    <name evidence="14" type="ORF">EKG39_20930</name>
</gene>
<comment type="subcellular location">
    <subcellularLocation>
        <location evidence="1">Cell inner membrane</location>
        <topology evidence="1">Multi-pass membrane protein</topology>
    </subcellularLocation>
</comment>
<keyword evidence="8 11" id="KW-0472">Membrane</keyword>
<dbReference type="RefSeq" id="WP_126507955.1">
    <property type="nucleotide sequence ID" value="NZ_RXNV01000018.1"/>
</dbReference>
<feature type="transmembrane region" description="Helical" evidence="11">
    <location>
        <begin position="149"/>
        <end position="167"/>
    </location>
</feature>
<evidence type="ECO:0000256" key="10">
    <source>
        <dbReference type="ARBA" id="ARBA00093659"/>
    </source>
</evidence>
<accession>A0A431VUP1</accession>
<feature type="domain" description="Mechanosensitive ion channel MscS" evidence="12">
    <location>
        <begin position="191"/>
        <end position="259"/>
    </location>
</feature>
<dbReference type="SUPFAM" id="SSF50182">
    <property type="entry name" value="Sm-like ribonucleoproteins"/>
    <property type="match status" value="1"/>
</dbReference>
<evidence type="ECO:0000256" key="1">
    <source>
        <dbReference type="ARBA" id="ARBA00004429"/>
    </source>
</evidence>
<keyword evidence="7" id="KW-0346">Stress response</keyword>
<feature type="transmembrane region" description="Helical" evidence="11">
    <location>
        <begin position="173"/>
        <end position="197"/>
    </location>
</feature>
<evidence type="ECO:0000256" key="11">
    <source>
        <dbReference type="SAM" id="Phobius"/>
    </source>
</evidence>